<keyword evidence="1" id="KW-1133">Transmembrane helix</keyword>
<dbReference type="Pfam" id="PF18901">
    <property type="entry name" value="DUF5657"/>
    <property type="match status" value="1"/>
</dbReference>
<dbReference type="EMBL" id="MEXH01000002">
    <property type="protein sequence ID" value="OGC93144.1"/>
    <property type="molecule type" value="Genomic_DNA"/>
</dbReference>
<proteinExistence type="predicted"/>
<organism evidence="2 3">
    <name type="scientific">Candidatus Amesbacteria bacterium RIFCSPHIGHO2_01_FULL_48_32b</name>
    <dbReference type="NCBI Taxonomy" id="1797253"/>
    <lineage>
        <taxon>Bacteria</taxon>
        <taxon>Candidatus Amesiibacteriota</taxon>
    </lineage>
</organism>
<keyword evidence="1" id="KW-0812">Transmembrane</keyword>
<dbReference type="AlphaFoldDB" id="A0A1F4YGZ0"/>
<dbReference type="Proteomes" id="UP000178176">
    <property type="component" value="Unassembled WGS sequence"/>
</dbReference>
<gene>
    <name evidence="2" type="ORF">A2876_01190</name>
</gene>
<evidence type="ECO:0000313" key="3">
    <source>
        <dbReference type="Proteomes" id="UP000178176"/>
    </source>
</evidence>
<reference evidence="2 3" key="1">
    <citation type="journal article" date="2016" name="Nat. Commun.">
        <title>Thousands of microbial genomes shed light on interconnected biogeochemical processes in an aquifer system.</title>
        <authorList>
            <person name="Anantharaman K."/>
            <person name="Brown C.T."/>
            <person name="Hug L.A."/>
            <person name="Sharon I."/>
            <person name="Castelle C.J."/>
            <person name="Probst A.J."/>
            <person name="Thomas B.C."/>
            <person name="Singh A."/>
            <person name="Wilkins M.J."/>
            <person name="Karaoz U."/>
            <person name="Brodie E.L."/>
            <person name="Williams K.H."/>
            <person name="Hubbard S.S."/>
            <person name="Banfield J.F."/>
        </authorList>
    </citation>
    <scope>NUCLEOTIDE SEQUENCE [LARGE SCALE GENOMIC DNA]</scope>
</reference>
<feature type="transmembrane region" description="Helical" evidence="1">
    <location>
        <begin position="13"/>
        <end position="34"/>
    </location>
</feature>
<dbReference type="InterPro" id="IPR043716">
    <property type="entry name" value="DUF5657"/>
</dbReference>
<feature type="transmembrane region" description="Helical" evidence="1">
    <location>
        <begin position="55"/>
        <end position="73"/>
    </location>
</feature>
<comment type="caution">
    <text evidence="2">The sequence shown here is derived from an EMBL/GenBank/DDBJ whole genome shotgun (WGS) entry which is preliminary data.</text>
</comment>
<accession>A0A1F4YGZ0</accession>
<name>A0A1F4YGZ0_9BACT</name>
<protein>
    <submittedName>
        <fullName evidence="2">Uncharacterized protein</fullName>
    </submittedName>
</protein>
<evidence type="ECO:0000256" key="1">
    <source>
        <dbReference type="SAM" id="Phobius"/>
    </source>
</evidence>
<keyword evidence="1" id="KW-0472">Membrane</keyword>
<sequence length="74" mass="7867">MMEAFLTGLSVELVMKFLIVGGMVMYCGFGVVLFMEAKVMAETFDSRIGNLGKMAALLHLALAVGLVALAVVIL</sequence>
<evidence type="ECO:0000313" key="2">
    <source>
        <dbReference type="EMBL" id="OGC93144.1"/>
    </source>
</evidence>